<evidence type="ECO:0000313" key="2">
    <source>
        <dbReference type="EMBL" id="UUX35077.1"/>
    </source>
</evidence>
<feature type="transmembrane region" description="Helical" evidence="1">
    <location>
        <begin position="70"/>
        <end position="91"/>
    </location>
</feature>
<dbReference type="RefSeq" id="WP_313794570.1">
    <property type="nucleotide sequence ID" value="NZ_CP102453.1"/>
</dbReference>
<keyword evidence="1" id="KW-0812">Transmembrane</keyword>
<evidence type="ECO:0000313" key="3">
    <source>
        <dbReference type="Proteomes" id="UP001315967"/>
    </source>
</evidence>
<feature type="transmembrane region" description="Helical" evidence="1">
    <location>
        <begin position="111"/>
        <end position="131"/>
    </location>
</feature>
<dbReference type="Proteomes" id="UP001315967">
    <property type="component" value="Chromosome"/>
</dbReference>
<accession>A0ABY5P8K8</accession>
<keyword evidence="1" id="KW-1133">Transmembrane helix</keyword>
<name>A0ABY5P8K8_9LACT</name>
<sequence length="169" mass="19522">MDNDKSVYHISNSLKDKLVLFLPVLWIAMIVFVYMDLGFVGMYLTIIHGMINVILGLAEGEKINKKLSWIFVVGWGILMFVAITGMIYYYYYFGNNIPSFTIMGMHPSAFYFYAICWIGNLVYLGGFLYIFKDTWLPEKKWNDFVDYAASLNNDADSQSQTSETIEEDN</sequence>
<dbReference type="EMBL" id="CP102453">
    <property type="protein sequence ID" value="UUX35077.1"/>
    <property type="molecule type" value="Genomic_DNA"/>
</dbReference>
<organism evidence="2 3">
    <name type="scientific">Fundicoccus culcitae</name>
    <dbReference type="NCBI Taxonomy" id="2969821"/>
    <lineage>
        <taxon>Bacteria</taxon>
        <taxon>Bacillati</taxon>
        <taxon>Bacillota</taxon>
        <taxon>Bacilli</taxon>
        <taxon>Lactobacillales</taxon>
        <taxon>Aerococcaceae</taxon>
        <taxon>Fundicoccus</taxon>
    </lineage>
</organism>
<gene>
    <name evidence="2" type="ORF">NRE15_05390</name>
</gene>
<proteinExistence type="predicted"/>
<keyword evidence="3" id="KW-1185">Reference proteome</keyword>
<evidence type="ECO:0000256" key="1">
    <source>
        <dbReference type="SAM" id="Phobius"/>
    </source>
</evidence>
<keyword evidence="1" id="KW-0472">Membrane</keyword>
<protein>
    <submittedName>
        <fullName evidence="2">Uncharacterized protein</fullName>
    </submittedName>
</protein>
<reference evidence="2 3" key="1">
    <citation type="submission" date="2022-08" db="EMBL/GenBank/DDBJ databases">
        <title>Aerococcaceae sp. nov isolated from spoiled eye mask.</title>
        <authorList>
            <person name="Zhou G."/>
            <person name="Xie X.-B."/>
            <person name="Shi Q.-S."/>
            <person name="Wang Y.-S."/>
            <person name="Wen X."/>
            <person name="Peng H."/>
            <person name="Yang X.-J."/>
            <person name="Tao H.-B."/>
            <person name="Huang X.-M."/>
        </authorList>
    </citation>
    <scope>NUCLEOTIDE SEQUENCE [LARGE SCALE GENOMIC DNA]</scope>
    <source>
        <strain evidence="3">DM20194951</strain>
    </source>
</reference>